<feature type="transmembrane region" description="Helical" evidence="4">
    <location>
        <begin position="164"/>
        <end position="183"/>
    </location>
</feature>
<dbReference type="GO" id="GO:0022857">
    <property type="term" value="F:transmembrane transporter activity"/>
    <property type="evidence" value="ECO:0007669"/>
    <property type="project" value="InterPro"/>
</dbReference>
<evidence type="ECO:0000256" key="3">
    <source>
        <dbReference type="ARBA" id="ARBA00023136"/>
    </source>
</evidence>
<dbReference type="InterPro" id="IPR011701">
    <property type="entry name" value="MFS"/>
</dbReference>
<evidence type="ECO:0000313" key="6">
    <source>
        <dbReference type="Proteomes" id="UP000323824"/>
    </source>
</evidence>
<feature type="transmembrane region" description="Helical" evidence="4">
    <location>
        <begin position="274"/>
        <end position="297"/>
    </location>
</feature>
<dbReference type="SUPFAM" id="SSF103473">
    <property type="entry name" value="MFS general substrate transporter"/>
    <property type="match status" value="1"/>
</dbReference>
<dbReference type="EMBL" id="CP035807">
    <property type="protein sequence ID" value="QEN05237.1"/>
    <property type="molecule type" value="Genomic_DNA"/>
</dbReference>
<feature type="transmembrane region" description="Helical" evidence="4">
    <location>
        <begin position="241"/>
        <end position="262"/>
    </location>
</feature>
<evidence type="ECO:0000256" key="2">
    <source>
        <dbReference type="ARBA" id="ARBA00022989"/>
    </source>
</evidence>
<evidence type="ECO:0000313" key="5">
    <source>
        <dbReference type="EMBL" id="QEN05237.1"/>
    </source>
</evidence>
<feature type="transmembrane region" description="Helical" evidence="4">
    <location>
        <begin position="303"/>
        <end position="325"/>
    </location>
</feature>
<reference evidence="5 6" key="1">
    <citation type="submission" date="2019-02" db="EMBL/GenBank/DDBJ databases">
        <authorList>
            <person name="Fomenkov A."/>
            <person name="Dubinina G."/>
            <person name="Grabovich M."/>
            <person name="Vincze T."/>
            <person name="Roberts R.J."/>
        </authorList>
    </citation>
    <scope>NUCLEOTIDE SEQUENCE [LARGE SCALE GENOMIC DNA]</scope>
    <source>
        <strain evidence="5 6">P</strain>
    </source>
</reference>
<dbReference type="Pfam" id="PF07690">
    <property type="entry name" value="MFS_1"/>
    <property type="match status" value="1"/>
</dbReference>
<feature type="transmembrane region" description="Helical" evidence="4">
    <location>
        <begin position="363"/>
        <end position="381"/>
    </location>
</feature>
<organism evidence="5 6">
    <name type="scientific">Thiospirochaeta perfilievii</name>
    <dbReference type="NCBI Taxonomy" id="252967"/>
    <lineage>
        <taxon>Bacteria</taxon>
        <taxon>Pseudomonadati</taxon>
        <taxon>Spirochaetota</taxon>
        <taxon>Spirochaetia</taxon>
        <taxon>Spirochaetales</taxon>
        <taxon>Spirochaetaceae</taxon>
        <taxon>Thiospirochaeta</taxon>
    </lineage>
</organism>
<dbReference type="OrthoDB" id="9793415at2"/>
<evidence type="ECO:0000256" key="4">
    <source>
        <dbReference type="SAM" id="Phobius"/>
    </source>
</evidence>
<keyword evidence="2 4" id="KW-1133">Transmembrane helix</keyword>
<name>A0A5C1QCU9_9SPIO</name>
<dbReference type="AlphaFoldDB" id="A0A5C1QCU9"/>
<dbReference type="PANTHER" id="PTHR11360:SF317">
    <property type="entry name" value="MAJOR FACILITATOR SUPERFAMILY (MFS) PROFILE DOMAIN-CONTAINING PROTEIN-RELATED"/>
    <property type="match status" value="1"/>
</dbReference>
<gene>
    <name evidence="5" type="ORF">EW093_11110</name>
</gene>
<feature type="transmembrane region" description="Helical" evidence="4">
    <location>
        <begin position="214"/>
        <end position="235"/>
    </location>
</feature>
<dbReference type="KEGG" id="sper:EW093_11110"/>
<feature type="transmembrane region" description="Helical" evidence="4">
    <location>
        <begin position="74"/>
        <end position="93"/>
    </location>
</feature>
<dbReference type="Proteomes" id="UP000323824">
    <property type="component" value="Chromosome"/>
</dbReference>
<feature type="transmembrane region" description="Helical" evidence="4">
    <location>
        <begin position="337"/>
        <end position="357"/>
    </location>
</feature>
<dbReference type="Gene3D" id="1.20.1250.20">
    <property type="entry name" value="MFS general substrate transporter like domains"/>
    <property type="match status" value="2"/>
</dbReference>
<keyword evidence="3 4" id="KW-0472">Membrane</keyword>
<accession>A0A5C1QCU9</accession>
<reference evidence="5 6" key="2">
    <citation type="submission" date="2019-09" db="EMBL/GenBank/DDBJ databases">
        <title>Complete Genome Sequence and Methylome Analysis of free living Spirochaetas.</title>
        <authorList>
            <person name="Leshcheva N."/>
            <person name="Mikheeva N."/>
        </authorList>
    </citation>
    <scope>NUCLEOTIDE SEQUENCE [LARGE SCALE GENOMIC DNA]</scope>
    <source>
        <strain evidence="5 6">P</strain>
    </source>
</reference>
<feature type="transmembrane region" description="Helical" evidence="4">
    <location>
        <begin position="132"/>
        <end position="152"/>
    </location>
</feature>
<dbReference type="PANTHER" id="PTHR11360">
    <property type="entry name" value="MONOCARBOXYLATE TRANSPORTER"/>
    <property type="match status" value="1"/>
</dbReference>
<dbReference type="CDD" id="cd17353">
    <property type="entry name" value="MFS_OFA_like"/>
    <property type="match status" value="1"/>
</dbReference>
<sequence length="386" mass="42687">MKMKNQKLIILFGAVLMQISIGAIYSWTLFNEALHNKFNWDISDILLTNSLIIFVFAFTTMFSGRLLDRFGSRIIGTIGGILYGLGLILTSRADTLIELYLFYGVIAGIGVGFVYVCPLATCIKWFPKKKGLVTGIAIGAFGMGSLIFKTVIEALIINKGVSQSFLWLGMIYLILTVTGSRLLKEPSKSHSDKHKENNSTLYTVRTMVKTKNFYFIWFSYLLACIGGLLLISSAVEVGLNVAHVTFTQATSAVIIISIFNTLGRLFWGIISDKIGCRLSAMLMFILSALALFTISLIPINIFLFYFLIAIITFCFGGFLVIYPTITSEYFGLTNLGRNYGLVYQAYGVAALIGPILLKHSNSYTTPFIITGITSIIGLILISQIRK</sequence>
<evidence type="ECO:0000256" key="1">
    <source>
        <dbReference type="ARBA" id="ARBA00022692"/>
    </source>
</evidence>
<dbReference type="InterPro" id="IPR036259">
    <property type="entry name" value="MFS_trans_sf"/>
</dbReference>
<protein>
    <submittedName>
        <fullName evidence="5">MFS transporter</fullName>
    </submittedName>
</protein>
<proteinExistence type="predicted"/>
<dbReference type="RefSeq" id="WP_149568476.1">
    <property type="nucleotide sequence ID" value="NZ_CP035807.1"/>
</dbReference>
<keyword evidence="6" id="KW-1185">Reference proteome</keyword>
<keyword evidence="1 4" id="KW-0812">Transmembrane</keyword>
<feature type="transmembrane region" description="Helical" evidence="4">
    <location>
        <begin position="46"/>
        <end position="67"/>
    </location>
</feature>
<feature type="transmembrane region" description="Helical" evidence="4">
    <location>
        <begin position="99"/>
        <end position="120"/>
    </location>
</feature>
<dbReference type="InterPro" id="IPR050327">
    <property type="entry name" value="Proton-linked_MCT"/>
</dbReference>